<reference evidence="1" key="1">
    <citation type="submission" date="2024-02" db="EMBL/GenBank/DDBJ databases">
        <authorList>
            <consortium name="ELIXIR-Norway"/>
            <consortium name="Elixir Norway"/>
        </authorList>
    </citation>
    <scope>NUCLEOTIDE SEQUENCE</scope>
</reference>
<accession>A0ABP0X2V0</accession>
<sequence>MDAVTDMANLFPSLSFDCQFLCFLVLVCRLEGKKGLELIPFLIWRKTGTKDLKTIKFLELHGRVLRLVLSRFAEADIVAI</sequence>
<dbReference type="EMBL" id="OZ020100">
    <property type="protein sequence ID" value="CAK9272776.1"/>
    <property type="molecule type" value="Genomic_DNA"/>
</dbReference>
<evidence type="ECO:0000313" key="1">
    <source>
        <dbReference type="EMBL" id="CAK9272776.1"/>
    </source>
</evidence>
<keyword evidence="2" id="KW-1185">Reference proteome</keyword>
<proteinExistence type="predicted"/>
<gene>
    <name evidence="1" type="ORF">CSSPJE1EN1_LOCUS18254</name>
</gene>
<evidence type="ECO:0000313" key="2">
    <source>
        <dbReference type="Proteomes" id="UP001497444"/>
    </source>
</evidence>
<name>A0ABP0X2V0_9BRYO</name>
<organism evidence="1 2">
    <name type="scientific">Sphagnum jensenii</name>
    <dbReference type="NCBI Taxonomy" id="128206"/>
    <lineage>
        <taxon>Eukaryota</taxon>
        <taxon>Viridiplantae</taxon>
        <taxon>Streptophyta</taxon>
        <taxon>Embryophyta</taxon>
        <taxon>Bryophyta</taxon>
        <taxon>Sphagnophytina</taxon>
        <taxon>Sphagnopsida</taxon>
        <taxon>Sphagnales</taxon>
        <taxon>Sphagnaceae</taxon>
        <taxon>Sphagnum</taxon>
    </lineage>
</organism>
<protein>
    <submittedName>
        <fullName evidence="1">Uncharacterized protein</fullName>
    </submittedName>
</protein>
<dbReference type="Proteomes" id="UP001497444">
    <property type="component" value="Chromosome 5"/>
</dbReference>